<dbReference type="EMBL" id="JJMT01000025">
    <property type="protein sequence ID" value="KEO43888.1"/>
    <property type="molecule type" value="Genomic_DNA"/>
</dbReference>
<evidence type="ECO:0000256" key="5">
    <source>
        <dbReference type="ARBA" id="ARBA00022833"/>
    </source>
</evidence>
<dbReference type="InterPro" id="IPR001405">
    <property type="entry name" value="UPF0758"/>
</dbReference>
<dbReference type="GO" id="GO:0008237">
    <property type="term" value="F:metallopeptidase activity"/>
    <property type="evidence" value="ECO:0007669"/>
    <property type="project" value="UniProtKB-KW"/>
</dbReference>
<sequence>MYSIVSEEAGLLPRERLLQKGEEVLSDQELLAIVLRTGTRSESVLSMANRILKGMTSLADLSRLSLNELQEIPGIGRVKSIELKAMVELAKRIEKAELARSDQIMSSQQVARRMMLDIGDKPQEHLVAIYLDTQNRIIQQKTVFIGGVRRSIAEPREILHYACHLMATSLIVVHNHPSGEAYPSRNDIDFTQKIKRSCDDLGICLLDHLIVGKSTYYSFREEREDFEL</sequence>
<dbReference type="PROSITE" id="PS01302">
    <property type="entry name" value="UPF0758"/>
    <property type="match status" value="1"/>
</dbReference>
<dbReference type="InterPro" id="IPR046778">
    <property type="entry name" value="UPF0758_N"/>
</dbReference>
<keyword evidence="3" id="KW-0479">Metal-binding</keyword>
<dbReference type="InterPro" id="IPR037518">
    <property type="entry name" value="MPN"/>
</dbReference>
<keyword evidence="2" id="KW-0645">Protease</keyword>
<evidence type="ECO:0000259" key="8">
    <source>
        <dbReference type="PROSITE" id="PS50249"/>
    </source>
</evidence>
<evidence type="ECO:0000256" key="3">
    <source>
        <dbReference type="ARBA" id="ARBA00022723"/>
    </source>
</evidence>
<dbReference type="InterPro" id="IPR025657">
    <property type="entry name" value="RadC_JAB"/>
</dbReference>
<dbReference type="InterPro" id="IPR020891">
    <property type="entry name" value="UPF0758_CS"/>
</dbReference>
<organism evidence="9 10">
    <name type="scientific">Streptococcus salivarius</name>
    <dbReference type="NCBI Taxonomy" id="1304"/>
    <lineage>
        <taxon>Bacteria</taxon>
        <taxon>Bacillati</taxon>
        <taxon>Bacillota</taxon>
        <taxon>Bacilli</taxon>
        <taxon>Lactobacillales</taxon>
        <taxon>Streptococcaceae</taxon>
        <taxon>Streptococcus</taxon>
    </lineage>
</organism>
<dbReference type="Pfam" id="PF20582">
    <property type="entry name" value="UPF0758_N"/>
    <property type="match status" value="1"/>
</dbReference>
<dbReference type="AlphaFoldDB" id="A0A074IQG3"/>
<gene>
    <name evidence="9" type="ORF">DL07_05970</name>
</gene>
<evidence type="ECO:0000256" key="2">
    <source>
        <dbReference type="ARBA" id="ARBA00022670"/>
    </source>
</evidence>
<evidence type="ECO:0000256" key="6">
    <source>
        <dbReference type="ARBA" id="ARBA00023049"/>
    </source>
</evidence>
<feature type="domain" description="MPN" evidence="8">
    <location>
        <begin position="103"/>
        <end position="225"/>
    </location>
</feature>
<keyword evidence="4" id="KW-0378">Hydrolase</keyword>
<dbReference type="SUPFAM" id="SSF47781">
    <property type="entry name" value="RuvA domain 2-like"/>
    <property type="match status" value="1"/>
</dbReference>
<evidence type="ECO:0000256" key="7">
    <source>
        <dbReference type="RuleBase" id="RU003797"/>
    </source>
</evidence>
<dbReference type="CDD" id="cd08071">
    <property type="entry name" value="MPN_DUF2466"/>
    <property type="match status" value="1"/>
</dbReference>
<evidence type="ECO:0000313" key="10">
    <source>
        <dbReference type="Proteomes" id="UP000027855"/>
    </source>
</evidence>
<name>A0A074IQG3_STRSL</name>
<dbReference type="RefSeq" id="WP_037603055.1">
    <property type="nucleotide sequence ID" value="NZ_JJMS01000024.1"/>
</dbReference>
<dbReference type="Proteomes" id="UP000027855">
    <property type="component" value="Unassembled WGS sequence"/>
</dbReference>
<dbReference type="NCBIfam" id="NF000642">
    <property type="entry name" value="PRK00024.1"/>
    <property type="match status" value="1"/>
</dbReference>
<keyword evidence="6" id="KW-0482">Metalloprotease</keyword>
<evidence type="ECO:0000256" key="4">
    <source>
        <dbReference type="ARBA" id="ARBA00022801"/>
    </source>
</evidence>
<dbReference type="InterPro" id="IPR010994">
    <property type="entry name" value="RuvA_2-like"/>
</dbReference>
<dbReference type="Gene3D" id="3.40.140.10">
    <property type="entry name" value="Cytidine Deaminase, domain 2"/>
    <property type="match status" value="1"/>
</dbReference>
<dbReference type="PANTHER" id="PTHR30471:SF3">
    <property type="entry name" value="UPF0758 PROTEIN YEES-RELATED"/>
    <property type="match status" value="1"/>
</dbReference>
<proteinExistence type="inferred from homology"/>
<dbReference type="GO" id="GO:0046872">
    <property type="term" value="F:metal ion binding"/>
    <property type="evidence" value="ECO:0007669"/>
    <property type="project" value="UniProtKB-KW"/>
</dbReference>
<comment type="caution">
    <text evidence="9">The sequence shown here is derived from an EMBL/GenBank/DDBJ whole genome shotgun (WGS) entry which is preliminary data.</text>
</comment>
<dbReference type="Pfam" id="PF04002">
    <property type="entry name" value="RadC"/>
    <property type="match status" value="1"/>
</dbReference>
<dbReference type="NCBIfam" id="TIGR00608">
    <property type="entry name" value="radc"/>
    <property type="match status" value="1"/>
</dbReference>
<dbReference type="GO" id="GO:0006508">
    <property type="term" value="P:proteolysis"/>
    <property type="evidence" value="ECO:0007669"/>
    <property type="project" value="UniProtKB-KW"/>
</dbReference>
<evidence type="ECO:0000313" key="9">
    <source>
        <dbReference type="EMBL" id="KEO43888.1"/>
    </source>
</evidence>
<comment type="similarity">
    <text evidence="1 7">Belongs to the UPF0758 family.</text>
</comment>
<reference evidence="9 10" key="1">
    <citation type="submission" date="2014-04" db="EMBL/GenBank/DDBJ databases">
        <title>Variable characteristics of bacteriocin-producing Streptococcus salivarius strains isolated from Malaysian subjects.</title>
        <authorList>
            <person name="Philip K."/>
            <person name="Barbour A."/>
        </authorList>
    </citation>
    <scope>NUCLEOTIDE SEQUENCE [LARGE SCALE GENOMIC DNA]</scope>
    <source>
        <strain evidence="9 10">NU10</strain>
    </source>
</reference>
<accession>A0A074IQG3</accession>
<dbReference type="SUPFAM" id="SSF102712">
    <property type="entry name" value="JAB1/MPN domain"/>
    <property type="match status" value="1"/>
</dbReference>
<evidence type="ECO:0000256" key="1">
    <source>
        <dbReference type="ARBA" id="ARBA00010243"/>
    </source>
</evidence>
<dbReference type="PANTHER" id="PTHR30471">
    <property type="entry name" value="DNA REPAIR PROTEIN RADC"/>
    <property type="match status" value="1"/>
</dbReference>
<keyword evidence="5" id="KW-0862">Zinc</keyword>
<dbReference type="PROSITE" id="PS50249">
    <property type="entry name" value="MPN"/>
    <property type="match status" value="1"/>
</dbReference>
<protein>
    <recommendedName>
        <fullName evidence="8">MPN domain-containing protein</fullName>
    </recommendedName>
</protein>